<dbReference type="PANTHER" id="PTHR11351">
    <property type="entry name" value="ACYL-COA DESATURASE"/>
    <property type="match status" value="1"/>
</dbReference>
<comment type="similarity">
    <text evidence="2 14">Belongs to the fatty acid desaturase type 1 family.</text>
</comment>
<keyword evidence="13 14" id="KW-0275">Fatty acid biosynthesis</keyword>
<dbReference type="InterPro" id="IPR009160">
    <property type="entry name" value="Acyl-CoA_deSatase_haem/ster-bd"/>
</dbReference>
<evidence type="ECO:0000256" key="7">
    <source>
        <dbReference type="ARBA" id="ARBA00022832"/>
    </source>
</evidence>
<name>A0AAD4GXG9_ASPNN</name>
<evidence type="ECO:0000313" key="17">
    <source>
        <dbReference type="EMBL" id="KAF9892705.1"/>
    </source>
</evidence>
<dbReference type="CDD" id="cd03505">
    <property type="entry name" value="Delta9-FADS-like"/>
    <property type="match status" value="1"/>
</dbReference>
<reference evidence="17" key="2">
    <citation type="submission" date="2020-02" db="EMBL/GenBank/DDBJ databases">
        <authorList>
            <person name="Gilchrist C.L.M."/>
            <person name="Chooi Y.-H."/>
        </authorList>
    </citation>
    <scope>NUCLEOTIDE SEQUENCE</scope>
    <source>
        <strain evidence="17">MST-FP2251</strain>
    </source>
</reference>
<evidence type="ECO:0000256" key="11">
    <source>
        <dbReference type="ARBA" id="ARBA00023098"/>
    </source>
</evidence>
<keyword evidence="7 14" id="KW-0276">Fatty acid metabolism</keyword>
<reference evidence="17" key="1">
    <citation type="journal article" date="2019" name="Beilstein J. Org. Chem.">
        <title>Nanangenines: drimane sesquiterpenoids as the dominant metabolite cohort of a novel Australian fungus, Aspergillus nanangensis.</title>
        <authorList>
            <person name="Lacey H.J."/>
            <person name="Gilchrist C.L.M."/>
            <person name="Crombie A."/>
            <person name="Kalaitzis J.A."/>
            <person name="Vuong D."/>
            <person name="Rutledge P.J."/>
            <person name="Turner P."/>
            <person name="Pitt J.I."/>
            <person name="Lacey E."/>
            <person name="Chooi Y.H."/>
            <person name="Piggott A.M."/>
        </authorList>
    </citation>
    <scope>NUCLEOTIDE SEQUENCE</scope>
    <source>
        <strain evidence="17">MST-FP2251</strain>
    </source>
</reference>
<dbReference type="GO" id="GO:0006636">
    <property type="term" value="P:unsaturated fatty acid biosynthetic process"/>
    <property type="evidence" value="ECO:0007669"/>
    <property type="project" value="UniProtKB-UniRule"/>
</dbReference>
<keyword evidence="5 15" id="KW-0812">Transmembrane</keyword>
<dbReference type="PIRSF" id="PIRSF000345">
    <property type="entry name" value="OLE1"/>
    <property type="match status" value="1"/>
</dbReference>
<dbReference type="InterPro" id="IPR001522">
    <property type="entry name" value="FADS-1_CS"/>
</dbReference>
<proteinExistence type="inferred from homology"/>
<keyword evidence="9 14" id="KW-0560">Oxidoreductase</keyword>
<evidence type="ECO:0000256" key="13">
    <source>
        <dbReference type="ARBA" id="ARBA00023160"/>
    </source>
</evidence>
<dbReference type="EMBL" id="VCAU01000011">
    <property type="protein sequence ID" value="KAF9892705.1"/>
    <property type="molecule type" value="Genomic_DNA"/>
</dbReference>
<dbReference type="GO" id="GO:0005789">
    <property type="term" value="C:endoplasmic reticulum membrane"/>
    <property type="evidence" value="ECO:0007669"/>
    <property type="project" value="TreeGrafter"/>
</dbReference>
<dbReference type="PANTHER" id="PTHR11351:SF31">
    <property type="entry name" value="DESATURASE 1, ISOFORM A-RELATED"/>
    <property type="match status" value="1"/>
</dbReference>
<keyword evidence="8 15" id="KW-1133">Transmembrane helix</keyword>
<dbReference type="GO" id="GO:0005506">
    <property type="term" value="F:iron ion binding"/>
    <property type="evidence" value="ECO:0007669"/>
    <property type="project" value="TreeGrafter"/>
</dbReference>
<dbReference type="Pfam" id="PF00173">
    <property type="entry name" value="Cyt-b5"/>
    <property type="match status" value="1"/>
</dbReference>
<keyword evidence="6 14" id="KW-0479">Metal-binding</keyword>
<feature type="transmembrane region" description="Helical" evidence="15">
    <location>
        <begin position="82"/>
        <end position="104"/>
    </location>
</feature>
<organism evidence="17 18">
    <name type="scientific">Aspergillus nanangensis</name>
    <dbReference type="NCBI Taxonomy" id="2582783"/>
    <lineage>
        <taxon>Eukaryota</taxon>
        <taxon>Fungi</taxon>
        <taxon>Dikarya</taxon>
        <taxon>Ascomycota</taxon>
        <taxon>Pezizomycotina</taxon>
        <taxon>Eurotiomycetes</taxon>
        <taxon>Eurotiomycetidae</taxon>
        <taxon>Eurotiales</taxon>
        <taxon>Aspergillaceae</taxon>
        <taxon>Aspergillus</taxon>
        <taxon>Aspergillus subgen. Circumdati</taxon>
    </lineage>
</organism>
<evidence type="ECO:0000256" key="2">
    <source>
        <dbReference type="ARBA" id="ARBA00009295"/>
    </source>
</evidence>
<evidence type="ECO:0000256" key="6">
    <source>
        <dbReference type="ARBA" id="ARBA00022723"/>
    </source>
</evidence>
<dbReference type="GO" id="GO:0020037">
    <property type="term" value="F:heme binding"/>
    <property type="evidence" value="ECO:0007669"/>
    <property type="project" value="InterPro"/>
</dbReference>
<evidence type="ECO:0000256" key="12">
    <source>
        <dbReference type="ARBA" id="ARBA00023136"/>
    </source>
</evidence>
<comment type="cofactor">
    <cofactor evidence="14">
        <name>Fe(2+)</name>
        <dbReference type="ChEBI" id="CHEBI:29033"/>
    </cofactor>
    <text evidence="14">Expected to bind 2 Fe(2+) ions per subunit.</text>
</comment>
<evidence type="ECO:0000259" key="16">
    <source>
        <dbReference type="PROSITE" id="PS50255"/>
    </source>
</evidence>
<evidence type="ECO:0000256" key="10">
    <source>
        <dbReference type="ARBA" id="ARBA00023004"/>
    </source>
</evidence>
<evidence type="ECO:0000256" key="8">
    <source>
        <dbReference type="ARBA" id="ARBA00022989"/>
    </source>
</evidence>
<sequence>MRRHPTPKSIFPATIPTWTQNLYWYHVLWLLIIPVFAFLLLRPPPVHPATIIFTFLYGWLLGLCTTVGYHRLWAHKSFRAHVSVRIFLAVFGAGMAQNSIHWWVLWHRAHHRYVDTELDPYNARKGLLHSHIGWLFVRRDEAEWEVDMSDLDNDPVVVWQDRWYYPLSVFMCCGLPVILPGVVWGDWHGGVYWAWLCRMVVAHHSTFAVNSLAHWSGKQPFSTKTTARDNIVVGLLALGEGYHNFHHEFPTDYRNGVRWFDLDLSKWVILGLAQLGLATNLHCVSDRVIESCRRQDRREDIVSAAHGDVPPILWDDYVRQAKNGRALVAIAGFVYDVGDFIQRHPGGEKILRSAIGTDATATFHGGVYNHSLAANNLLATMLVHVIRGGGRVELLQKKM</sequence>
<dbReference type="EC" id="1.14.19.1" evidence="14"/>
<keyword evidence="10 14" id="KW-0408">Iron</keyword>
<dbReference type="PRINTS" id="PR00075">
    <property type="entry name" value="FACDDSATRASE"/>
</dbReference>
<feature type="transmembrane region" description="Helical" evidence="15">
    <location>
        <begin position="47"/>
        <end position="70"/>
    </location>
</feature>
<dbReference type="InterPro" id="IPR015876">
    <property type="entry name" value="Acyl-CoA_DS"/>
</dbReference>
<keyword evidence="4 14" id="KW-0349">Heme</keyword>
<evidence type="ECO:0000256" key="1">
    <source>
        <dbReference type="ARBA" id="ARBA00004141"/>
    </source>
</evidence>
<accession>A0AAD4GXG9</accession>
<evidence type="ECO:0000256" key="5">
    <source>
        <dbReference type="ARBA" id="ARBA00022692"/>
    </source>
</evidence>
<feature type="domain" description="Cytochrome b5 heme-binding" evidence="16">
    <location>
        <begin position="309"/>
        <end position="387"/>
    </location>
</feature>
<evidence type="ECO:0000256" key="4">
    <source>
        <dbReference type="ARBA" id="ARBA00022617"/>
    </source>
</evidence>
<keyword evidence="12 15" id="KW-0472">Membrane</keyword>
<comment type="catalytic activity">
    <reaction evidence="14">
        <text>octadecanoyl-CoA + 2 Fe(II)-[cytochrome b5] + O2 + 2 H(+) = (9Z)-octadecenoyl-CoA + 2 Fe(III)-[cytochrome b5] + 2 H2O</text>
        <dbReference type="Rhea" id="RHEA:19721"/>
        <dbReference type="Rhea" id="RHEA-COMP:10438"/>
        <dbReference type="Rhea" id="RHEA-COMP:10439"/>
        <dbReference type="ChEBI" id="CHEBI:15377"/>
        <dbReference type="ChEBI" id="CHEBI:15378"/>
        <dbReference type="ChEBI" id="CHEBI:15379"/>
        <dbReference type="ChEBI" id="CHEBI:29033"/>
        <dbReference type="ChEBI" id="CHEBI:29034"/>
        <dbReference type="ChEBI" id="CHEBI:57387"/>
        <dbReference type="ChEBI" id="CHEBI:57394"/>
        <dbReference type="EC" id="1.14.19.1"/>
    </reaction>
</comment>
<dbReference type="InterPro" id="IPR001199">
    <property type="entry name" value="Cyt_B5-like_heme/steroid-bd"/>
</dbReference>
<dbReference type="AlphaFoldDB" id="A0AAD4GXG9"/>
<keyword evidence="11 14" id="KW-0443">Lipid metabolism</keyword>
<evidence type="ECO:0000256" key="15">
    <source>
        <dbReference type="SAM" id="Phobius"/>
    </source>
</evidence>
<dbReference type="PROSITE" id="PS00476">
    <property type="entry name" value="FATTY_ACID_DESATUR_1"/>
    <property type="match status" value="1"/>
</dbReference>
<feature type="transmembrane region" description="Helical" evidence="15">
    <location>
        <begin position="21"/>
        <end position="41"/>
    </location>
</feature>
<dbReference type="InterPro" id="IPR005804">
    <property type="entry name" value="FA_desaturase_dom"/>
</dbReference>
<dbReference type="Pfam" id="PF00487">
    <property type="entry name" value="FA_desaturase"/>
    <property type="match status" value="1"/>
</dbReference>
<evidence type="ECO:0000256" key="9">
    <source>
        <dbReference type="ARBA" id="ARBA00023002"/>
    </source>
</evidence>
<gene>
    <name evidence="17" type="ORF">FE257_001107</name>
</gene>
<comment type="caution">
    <text evidence="17">The sequence shown here is derived from an EMBL/GenBank/DDBJ whole genome shotgun (WGS) entry which is preliminary data.</text>
</comment>
<dbReference type="Proteomes" id="UP001194746">
    <property type="component" value="Unassembled WGS sequence"/>
</dbReference>
<dbReference type="InterPro" id="IPR018506">
    <property type="entry name" value="Cyt_B5_heme-BS"/>
</dbReference>
<keyword evidence="3 14" id="KW-0444">Lipid biosynthesis</keyword>
<keyword evidence="14" id="KW-0813">Transport</keyword>
<keyword evidence="14" id="KW-0249">Electron transport</keyword>
<dbReference type="PROSITE" id="PS50255">
    <property type="entry name" value="CYTOCHROME_B5_2"/>
    <property type="match status" value="1"/>
</dbReference>
<dbReference type="SUPFAM" id="SSF55856">
    <property type="entry name" value="Cytochrome b5-like heme/steroid binding domain"/>
    <property type="match status" value="1"/>
</dbReference>
<comment type="subcellular location">
    <subcellularLocation>
        <location evidence="1">Membrane</location>
        <topology evidence="1">Multi-pass membrane protein</topology>
    </subcellularLocation>
</comment>
<comment type="function">
    <text evidence="14">Stearoyl-CoA desaturase that utilizes O(2) and electrons from reduced cytochrome b5 to introduce the first double bond into saturated fatty acyl-CoA substrates.</text>
</comment>
<dbReference type="Gene3D" id="3.10.120.10">
    <property type="entry name" value="Cytochrome b5-like heme/steroid binding domain"/>
    <property type="match status" value="1"/>
</dbReference>
<keyword evidence="18" id="KW-1185">Reference proteome</keyword>
<evidence type="ECO:0000256" key="14">
    <source>
        <dbReference type="PIRNR" id="PIRNR000345"/>
    </source>
</evidence>
<dbReference type="InterPro" id="IPR036400">
    <property type="entry name" value="Cyt_B5-like_heme/steroid_sf"/>
</dbReference>
<evidence type="ECO:0000313" key="18">
    <source>
        <dbReference type="Proteomes" id="UP001194746"/>
    </source>
</evidence>
<dbReference type="GO" id="GO:0004768">
    <property type="term" value="F:stearoyl-CoA 9-desaturase activity"/>
    <property type="evidence" value="ECO:0007669"/>
    <property type="project" value="UniProtKB-UniRule"/>
</dbReference>
<evidence type="ECO:0000256" key="3">
    <source>
        <dbReference type="ARBA" id="ARBA00022516"/>
    </source>
</evidence>
<dbReference type="SMART" id="SM01117">
    <property type="entry name" value="Cyt-b5"/>
    <property type="match status" value="1"/>
</dbReference>
<dbReference type="PROSITE" id="PS00191">
    <property type="entry name" value="CYTOCHROME_B5_1"/>
    <property type="match status" value="1"/>
</dbReference>
<protein>
    <recommendedName>
        <fullName evidence="14">Acyl-CoA desaturase</fullName>
        <ecNumber evidence="14">1.14.19.1</ecNumber>
    </recommendedName>
</protein>
<feature type="transmembrane region" description="Helical" evidence="15">
    <location>
        <begin position="163"/>
        <end position="184"/>
    </location>
</feature>